<gene>
    <name evidence="4" type="primary">hspA_3</name>
    <name evidence="4" type="ORF">Pla52o_53450</name>
</gene>
<dbReference type="Pfam" id="PF00011">
    <property type="entry name" value="HSP20"/>
    <property type="match status" value="1"/>
</dbReference>
<accession>A0A5C6C3A8</accession>
<dbReference type="InterPro" id="IPR002068">
    <property type="entry name" value="A-crystallin/Hsp20_dom"/>
</dbReference>
<evidence type="ECO:0000313" key="5">
    <source>
        <dbReference type="Proteomes" id="UP000316304"/>
    </source>
</evidence>
<reference evidence="4 5" key="1">
    <citation type="submission" date="2019-02" db="EMBL/GenBank/DDBJ databases">
        <title>Deep-cultivation of Planctomycetes and their phenomic and genomic characterization uncovers novel biology.</title>
        <authorList>
            <person name="Wiegand S."/>
            <person name="Jogler M."/>
            <person name="Boedeker C."/>
            <person name="Pinto D."/>
            <person name="Vollmers J."/>
            <person name="Rivas-Marin E."/>
            <person name="Kohn T."/>
            <person name="Peeters S.H."/>
            <person name="Heuer A."/>
            <person name="Rast P."/>
            <person name="Oberbeckmann S."/>
            <person name="Bunk B."/>
            <person name="Jeske O."/>
            <person name="Meyerdierks A."/>
            <person name="Storesund J.E."/>
            <person name="Kallscheuer N."/>
            <person name="Luecker S."/>
            <person name="Lage O.M."/>
            <person name="Pohl T."/>
            <person name="Merkel B.J."/>
            <person name="Hornburger P."/>
            <person name="Mueller R.-W."/>
            <person name="Bruemmer F."/>
            <person name="Labrenz M."/>
            <person name="Spormann A.M."/>
            <person name="Op Den Camp H."/>
            <person name="Overmann J."/>
            <person name="Amann R."/>
            <person name="Jetten M.S.M."/>
            <person name="Mascher T."/>
            <person name="Medema M.H."/>
            <person name="Devos D.P."/>
            <person name="Kaster A.-K."/>
            <person name="Ovreas L."/>
            <person name="Rohde M."/>
            <person name="Galperin M.Y."/>
            <person name="Jogler C."/>
        </authorList>
    </citation>
    <scope>NUCLEOTIDE SEQUENCE [LARGE SCALE GENOMIC DNA]</scope>
    <source>
        <strain evidence="4 5">Pla52o</strain>
    </source>
</reference>
<evidence type="ECO:0000256" key="2">
    <source>
        <dbReference type="RuleBase" id="RU003616"/>
    </source>
</evidence>
<sequence>MFNKLTHWKQKSGDLKARHEDHPLSRLRHDFDDLMHRFLEDDSDLTLNWGGSRMLGSRIEMDDNQDEYVLRAELPGFESGDFDVHISGNVLTMRAKHSEQKKEGNGGYHRFESFHETFTLPQGVMTEQIDARYHSGVLEIHLPKSEECQAKRIDVKAE</sequence>
<dbReference type="InterPro" id="IPR008978">
    <property type="entry name" value="HSP20-like_chaperone"/>
</dbReference>
<dbReference type="EMBL" id="SJPT01000013">
    <property type="protein sequence ID" value="TWU17339.1"/>
    <property type="molecule type" value="Genomic_DNA"/>
</dbReference>
<comment type="caution">
    <text evidence="4">The sequence shown here is derived from an EMBL/GenBank/DDBJ whole genome shotgun (WGS) entry which is preliminary data.</text>
</comment>
<dbReference type="Gene3D" id="2.60.40.790">
    <property type="match status" value="1"/>
</dbReference>
<dbReference type="RefSeq" id="WP_146597263.1">
    <property type="nucleotide sequence ID" value="NZ_SJPT01000013.1"/>
</dbReference>
<protein>
    <submittedName>
        <fullName evidence="4">Spore protein SP21</fullName>
    </submittedName>
</protein>
<evidence type="ECO:0000259" key="3">
    <source>
        <dbReference type="PROSITE" id="PS01031"/>
    </source>
</evidence>
<proteinExistence type="inferred from homology"/>
<dbReference type="PROSITE" id="PS01031">
    <property type="entry name" value="SHSP"/>
    <property type="match status" value="1"/>
</dbReference>
<dbReference type="PANTHER" id="PTHR11527">
    <property type="entry name" value="HEAT-SHOCK PROTEIN 20 FAMILY MEMBER"/>
    <property type="match status" value="1"/>
</dbReference>
<dbReference type="CDD" id="cd06464">
    <property type="entry name" value="ACD_sHsps-like"/>
    <property type="match status" value="1"/>
</dbReference>
<feature type="domain" description="SHSP" evidence="3">
    <location>
        <begin position="50"/>
        <end position="158"/>
    </location>
</feature>
<dbReference type="Proteomes" id="UP000316304">
    <property type="component" value="Unassembled WGS sequence"/>
</dbReference>
<dbReference type="AlphaFoldDB" id="A0A5C6C3A8"/>
<dbReference type="OrthoDB" id="268718at2"/>
<name>A0A5C6C3A8_9BACT</name>
<evidence type="ECO:0000256" key="1">
    <source>
        <dbReference type="PROSITE-ProRule" id="PRU00285"/>
    </source>
</evidence>
<dbReference type="SUPFAM" id="SSF49764">
    <property type="entry name" value="HSP20-like chaperones"/>
    <property type="match status" value="1"/>
</dbReference>
<comment type="similarity">
    <text evidence="1 2">Belongs to the small heat shock protein (HSP20) family.</text>
</comment>
<dbReference type="InterPro" id="IPR031107">
    <property type="entry name" value="Small_HSP"/>
</dbReference>
<evidence type="ECO:0000313" key="4">
    <source>
        <dbReference type="EMBL" id="TWU17339.1"/>
    </source>
</evidence>
<organism evidence="4 5">
    <name type="scientific">Novipirellula galeiformis</name>
    <dbReference type="NCBI Taxonomy" id="2528004"/>
    <lineage>
        <taxon>Bacteria</taxon>
        <taxon>Pseudomonadati</taxon>
        <taxon>Planctomycetota</taxon>
        <taxon>Planctomycetia</taxon>
        <taxon>Pirellulales</taxon>
        <taxon>Pirellulaceae</taxon>
        <taxon>Novipirellula</taxon>
    </lineage>
</organism>
<keyword evidence="5" id="KW-1185">Reference proteome</keyword>